<dbReference type="GO" id="GO:0043682">
    <property type="term" value="F:P-type divalent copper transporter activity"/>
    <property type="evidence" value="ECO:0007669"/>
    <property type="project" value="TreeGrafter"/>
</dbReference>
<comment type="catalytic activity">
    <reaction evidence="17">
        <text>Cu(+)(in) + ATP + H2O = Cu(+)(out) + ADP + phosphate + H(+)</text>
        <dbReference type="Rhea" id="RHEA:25792"/>
        <dbReference type="ChEBI" id="CHEBI:15377"/>
        <dbReference type="ChEBI" id="CHEBI:15378"/>
        <dbReference type="ChEBI" id="CHEBI:30616"/>
        <dbReference type="ChEBI" id="CHEBI:43474"/>
        <dbReference type="ChEBI" id="CHEBI:49552"/>
        <dbReference type="ChEBI" id="CHEBI:456216"/>
        <dbReference type="EC" id="7.2.2.8"/>
    </reaction>
</comment>
<dbReference type="Proteomes" id="UP000199705">
    <property type="component" value="Unassembled WGS sequence"/>
</dbReference>
<dbReference type="Pfam" id="PF00122">
    <property type="entry name" value="E1-E2_ATPase"/>
    <property type="match status" value="1"/>
</dbReference>
<dbReference type="CDD" id="cd02094">
    <property type="entry name" value="P-type_ATPase_Cu-like"/>
    <property type="match status" value="1"/>
</dbReference>
<evidence type="ECO:0000256" key="2">
    <source>
        <dbReference type="ARBA" id="ARBA00006024"/>
    </source>
</evidence>
<dbReference type="InterPro" id="IPR044492">
    <property type="entry name" value="P_typ_ATPase_HD_dom"/>
</dbReference>
<keyword evidence="14" id="KW-0406">Ion transport</keyword>
<dbReference type="PRINTS" id="PR00943">
    <property type="entry name" value="CUATPASE"/>
</dbReference>
<dbReference type="NCBIfam" id="TIGR01525">
    <property type="entry name" value="ATPase-IB_hvy"/>
    <property type="match status" value="1"/>
</dbReference>
<dbReference type="GO" id="GO:0055070">
    <property type="term" value="P:copper ion homeostasis"/>
    <property type="evidence" value="ECO:0007669"/>
    <property type="project" value="TreeGrafter"/>
</dbReference>
<dbReference type="Pfam" id="PF00403">
    <property type="entry name" value="HMA"/>
    <property type="match status" value="1"/>
</dbReference>
<evidence type="ECO:0000256" key="8">
    <source>
        <dbReference type="ARBA" id="ARBA00022741"/>
    </source>
</evidence>
<protein>
    <recommendedName>
        <fullName evidence="3">P-type Cu(+) transporter</fullName>
        <ecNumber evidence="3">7.2.2.8</ecNumber>
    </recommendedName>
    <alternativeName>
        <fullName evidence="16">Cu(+)-exporting ATPase</fullName>
    </alternativeName>
</protein>
<keyword evidence="10 18" id="KW-0067">ATP-binding</keyword>
<dbReference type="NCBIfam" id="TIGR01511">
    <property type="entry name" value="ATPase-IB1_Cu"/>
    <property type="match status" value="1"/>
</dbReference>
<feature type="transmembrane region" description="Helical" evidence="18">
    <location>
        <begin position="713"/>
        <end position="735"/>
    </location>
</feature>
<evidence type="ECO:0000256" key="17">
    <source>
        <dbReference type="ARBA" id="ARBA00049289"/>
    </source>
</evidence>
<keyword evidence="7 18" id="KW-0479">Metal-binding</keyword>
<evidence type="ECO:0000256" key="10">
    <source>
        <dbReference type="ARBA" id="ARBA00022840"/>
    </source>
</evidence>
<evidence type="ECO:0000259" key="19">
    <source>
        <dbReference type="PROSITE" id="PS50846"/>
    </source>
</evidence>
<dbReference type="InterPro" id="IPR023298">
    <property type="entry name" value="ATPase_P-typ_TM_dom_sf"/>
</dbReference>
<dbReference type="Gene3D" id="3.40.50.1000">
    <property type="entry name" value="HAD superfamily/HAD-like"/>
    <property type="match status" value="1"/>
</dbReference>
<dbReference type="SFLD" id="SFLDG00002">
    <property type="entry name" value="C1.7:_P-type_atpase_like"/>
    <property type="match status" value="1"/>
</dbReference>
<dbReference type="STRING" id="551996.SAMN05192573_102292"/>
<evidence type="ECO:0000256" key="9">
    <source>
        <dbReference type="ARBA" id="ARBA00022796"/>
    </source>
</evidence>
<organism evidence="20 21">
    <name type="scientific">Mucilaginibacter gossypii</name>
    <dbReference type="NCBI Taxonomy" id="551996"/>
    <lineage>
        <taxon>Bacteria</taxon>
        <taxon>Pseudomonadati</taxon>
        <taxon>Bacteroidota</taxon>
        <taxon>Sphingobacteriia</taxon>
        <taxon>Sphingobacteriales</taxon>
        <taxon>Sphingobacteriaceae</taxon>
        <taxon>Mucilaginibacter</taxon>
    </lineage>
</organism>
<dbReference type="GO" id="GO:0005507">
    <property type="term" value="F:copper ion binding"/>
    <property type="evidence" value="ECO:0007669"/>
    <property type="project" value="TreeGrafter"/>
</dbReference>
<keyword evidence="15 18" id="KW-0472">Membrane</keyword>
<dbReference type="InterPro" id="IPR017969">
    <property type="entry name" value="Heavy-metal-associated_CS"/>
</dbReference>
<dbReference type="Gene3D" id="2.70.150.10">
    <property type="entry name" value="Calcium-transporting ATPase, cytoplasmic transduction domain A"/>
    <property type="match status" value="1"/>
</dbReference>
<dbReference type="CDD" id="cd00371">
    <property type="entry name" value="HMA"/>
    <property type="match status" value="1"/>
</dbReference>
<feature type="transmembrane region" description="Helical" evidence="18">
    <location>
        <begin position="124"/>
        <end position="145"/>
    </location>
</feature>
<dbReference type="InterPro" id="IPR027256">
    <property type="entry name" value="P-typ_ATPase_IB"/>
</dbReference>
<evidence type="ECO:0000256" key="1">
    <source>
        <dbReference type="ARBA" id="ARBA00004651"/>
    </source>
</evidence>
<keyword evidence="8 18" id="KW-0547">Nucleotide-binding</keyword>
<reference evidence="21" key="1">
    <citation type="submission" date="2016-10" db="EMBL/GenBank/DDBJ databases">
        <authorList>
            <person name="Varghese N."/>
            <person name="Submissions S."/>
        </authorList>
    </citation>
    <scope>NUCLEOTIDE SEQUENCE [LARGE SCALE GENOMIC DNA]</scope>
    <source>
        <strain evidence="21">Gh-67</strain>
    </source>
</reference>
<dbReference type="PROSITE" id="PS01047">
    <property type="entry name" value="HMA_1"/>
    <property type="match status" value="1"/>
</dbReference>
<dbReference type="SFLD" id="SFLDS00003">
    <property type="entry name" value="Haloacid_Dehalogenase"/>
    <property type="match status" value="1"/>
</dbReference>
<feature type="transmembrane region" description="Helical" evidence="18">
    <location>
        <begin position="688"/>
        <end position="707"/>
    </location>
</feature>
<accession>A0A1G7RMM2</accession>
<evidence type="ECO:0000256" key="11">
    <source>
        <dbReference type="ARBA" id="ARBA00022967"/>
    </source>
</evidence>
<evidence type="ECO:0000256" key="18">
    <source>
        <dbReference type="RuleBase" id="RU362081"/>
    </source>
</evidence>
<dbReference type="InterPro" id="IPR023299">
    <property type="entry name" value="ATPase_P-typ_cyto_dom_N"/>
</dbReference>
<name>A0A1G7RMM2_9SPHI</name>
<keyword evidence="13" id="KW-0186">Copper</keyword>
<evidence type="ECO:0000256" key="7">
    <source>
        <dbReference type="ARBA" id="ARBA00022723"/>
    </source>
</evidence>
<evidence type="ECO:0000256" key="16">
    <source>
        <dbReference type="ARBA" id="ARBA00033239"/>
    </source>
</evidence>
<dbReference type="EC" id="7.2.2.8" evidence="3"/>
<dbReference type="GO" id="GO:0005524">
    <property type="term" value="F:ATP binding"/>
    <property type="evidence" value="ECO:0007669"/>
    <property type="project" value="UniProtKB-UniRule"/>
</dbReference>
<dbReference type="PRINTS" id="PR00119">
    <property type="entry name" value="CATATPASE"/>
</dbReference>
<feature type="transmembrane region" description="Helical" evidence="18">
    <location>
        <begin position="341"/>
        <end position="363"/>
    </location>
</feature>
<evidence type="ECO:0000256" key="5">
    <source>
        <dbReference type="ARBA" id="ARBA00022475"/>
    </source>
</evidence>
<dbReference type="SUPFAM" id="SSF81653">
    <property type="entry name" value="Calcium ATPase, transduction domain A"/>
    <property type="match status" value="1"/>
</dbReference>
<dbReference type="GO" id="GO:0016887">
    <property type="term" value="F:ATP hydrolysis activity"/>
    <property type="evidence" value="ECO:0007669"/>
    <property type="project" value="InterPro"/>
</dbReference>
<dbReference type="PANTHER" id="PTHR43520:SF8">
    <property type="entry name" value="P-TYPE CU(+) TRANSPORTER"/>
    <property type="match status" value="1"/>
</dbReference>
<dbReference type="PROSITE" id="PS01229">
    <property type="entry name" value="COF_2"/>
    <property type="match status" value="1"/>
</dbReference>
<sequence length="744" mass="80096">MAAQHLITLTFPVTGMTCAACASSVESMIGLQNGVEKAEVNYATQSVKVAFHPEIIEPAGLQRSVQSIGYDLIIDTVNGKEKQEEAKLDQYNKLKRNIMWAGVLTIPTVLIGMVFMNIPYANYIMLMLTAPVLFIAGRSFFTNAWKQAVHRKANMDTLVAMSTGIAFLFSVFNTAYPEFWHRQGLHPHVYFEAASVVIVFIMLGKLLEEKAKSNTSSAIKKLIGLQPQTVLLITAHGQIEIPVSDVQVGDQLLVRPGDKIPVDGTLYEGSSFVDESMISGEPVAVEKKAGDQVFAGTLNQKGSFRFTAQKVGGGTMLAQIIQLVQDAQGSKAPVQKLVDKIAGVFVPVVMLIALLSLSAWLLFGGQHALTQGLLAMVTVLVIACPCALGLATPTAIMVGIGKGAENGILIKDAEALESGHKVNVVVLDKTGTITEGKPNLTNFLWADRARLDQNQLQTIFLSIEHQSEHPLAEAIVSYLTSETATIIPITSFNSITGKGVEAEFEGQVYFAGNHKLIEEKHIVIPEELQNDIDSFLKQAKTVIYFADDKHVLAIAAIADQIKSGSAEAVRQLKLQGIEVYMLTGDNAQTAEAIAAEAGIEQYRADTLPSDKAGFIKELQAMGKVVAMIGDGINDSQALAQADVSIAMGKGSDIAIDVARITLVSSDLRQVPKALRLSKLTVRAIRQNLFWAFVYNLIGIPIAAGILYPVNGFLLNPMIAGAAMALSSVSVVSNSLRLKLSKLNL</sequence>
<dbReference type="InterPro" id="IPR036412">
    <property type="entry name" value="HAD-like_sf"/>
</dbReference>
<keyword evidence="5 18" id="KW-1003">Cell membrane</keyword>
<keyword evidence="11" id="KW-1278">Translocase</keyword>
<dbReference type="InterPro" id="IPR006121">
    <property type="entry name" value="HMA_dom"/>
</dbReference>
<evidence type="ECO:0000256" key="14">
    <source>
        <dbReference type="ARBA" id="ARBA00023065"/>
    </source>
</evidence>
<dbReference type="Pfam" id="PF00702">
    <property type="entry name" value="Hydrolase"/>
    <property type="match status" value="1"/>
</dbReference>
<evidence type="ECO:0000256" key="13">
    <source>
        <dbReference type="ARBA" id="ARBA00023008"/>
    </source>
</evidence>
<feature type="transmembrane region" description="Helical" evidence="18">
    <location>
        <begin position="157"/>
        <end position="176"/>
    </location>
</feature>
<dbReference type="NCBIfam" id="TIGR01494">
    <property type="entry name" value="ATPase_P-type"/>
    <property type="match status" value="1"/>
</dbReference>
<keyword evidence="6 18" id="KW-0812">Transmembrane</keyword>
<keyword evidence="12 18" id="KW-1133">Transmembrane helix</keyword>
<dbReference type="PROSITE" id="PS00154">
    <property type="entry name" value="ATPASE_E1_E2"/>
    <property type="match status" value="1"/>
</dbReference>
<gene>
    <name evidence="20" type="ORF">SAMN05192573_102292</name>
</gene>
<evidence type="ECO:0000313" key="21">
    <source>
        <dbReference type="Proteomes" id="UP000199705"/>
    </source>
</evidence>
<dbReference type="AlphaFoldDB" id="A0A1G7RMM2"/>
<dbReference type="InterPro" id="IPR036163">
    <property type="entry name" value="HMA_dom_sf"/>
</dbReference>
<dbReference type="InterPro" id="IPR023214">
    <property type="entry name" value="HAD_sf"/>
</dbReference>
<dbReference type="InterPro" id="IPR018303">
    <property type="entry name" value="ATPase_P-typ_P_site"/>
</dbReference>
<feature type="transmembrane region" description="Helical" evidence="18">
    <location>
        <begin position="98"/>
        <end position="118"/>
    </location>
</feature>
<keyword evidence="9" id="KW-0187">Copper transport</keyword>
<feature type="transmembrane region" description="Helical" evidence="18">
    <location>
        <begin position="188"/>
        <end position="207"/>
    </location>
</feature>
<dbReference type="GO" id="GO:0060003">
    <property type="term" value="P:copper ion export"/>
    <property type="evidence" value="ECO:0007669"/>
    <property type="project" value="UniProtKB-ARBA"/>
</dbReference>
<evidence type="ECO:0000256" key="4">
    <source>
        <dbReference type="ARBA" id="ARBA00022448"/>
    </source>
</evidence>
<dbReference type="PROSITE" id="PS50846">
    <property type="entry name" value="HMA_2"/>
    <property type="match status" value="1"/>
</dbReference>
<dbReference type="RefSeq" id="WP_091163196.1">
    <property type="nucleotide sequence ID" value="NZ_FNCG01000002.1"/>
</dbReference>
<dbReference type="InterPro" id="IPR001757">
    <property type="entry name" value="P_typ_ATPase"/>
</dbReference>
<comment type="similarity">
    <text evidence="2 18">Belongs to the cation transport ATPase (P-type) (TC 3.A.3) family. Type IB subfamily.</text>
</comment>
<evidence type="ECO:0000256" key="12">
    <source>
        <dbReference type="ARBA" id="ARBA00022989"/>
    </source>
</evidence>
<feature type="transmembrane region" description="Helical" evidence="18">
    <location>
        <begin position="369"/>
        <end position="392"/>
    </location>
</feature>
<dbReference type="PANTHER" id="PTHR43520">
    <property type="entry name" value="ATP7, ISOFORM B"/>
    <property type="match status" value="1"/>
</dbReference>
<dbReference type="GO" id="GO:0005886">
    <property type="term" value="C:plasma membrane"/>
    <property type="evidence" value="ECO:0007669"/>
    <property type="project" value="UniProtKB-SubCell"/>
</dbReference>
<dbReference type="Gene3D" id="3.30.70.100">
    <property type="match status" value="1"/>
</dbReference>
<keyword evidence="21" id="KW-1185">Reference proteome</keyword>
<dbReference type="EMBL" id="FNCG01000002">
    <property type="protein sequence ID" value="SDG11962.1"/>
    <property type="molecule type" value="Genomic_DNA"/>
</dbReference>
<dbReference type="SUPFAM" id="SSF56784">
    <property type="entry name" value="HAD-like"/>
    <property type="match status" value="1"/>
</dbReference>
<dbReference type="FunFam" id="3.40.50.1000:FF:000144">
    <property type="entry name" value="copper-transporting ATPase 1 isoform X2"/>
    <property type="match status" value="1"/>
</dbReference>
<keyword evidence="4" id="KW-0813">Transport</keyword>
<evidence type="ECO:0000256" key="3">
    <source>
        <dbReference type="ARBA" id="ARBA00012517"/>
    </source>
</evidence>
<proteinExistence type="inferred from homology"/>
<dbReference type="SUPFAM" id="SSF55008">
    <property type="entry name" value="HMA, heavy metal-associated domain"/>
    <property type="match status" value="1"/>
</dbReference>
<evidence type="ECO:0000256" key="6">
    <source>
        <dbReference type="ARBA" id="ARBA00022692"/>
    </source>
</evidence>
<dbReference type="SFLD" id="SFLDF00027">
    <property type="entry name" value="p-type_atpase"/>
    <property type="match status" value="1"/>
</dbReference>
<dbReference type="Gene3D" id="3.40.1110.10">
    <property type="entry name" value="Calcium-transporting ATPase, cytoplasmic domain N"/>
    <property type="match status" value="1"/>
</dbReference>
<comment type="subcellular location">
    <subcellularLocation>
        <location evidence="1">Cell membrane</location>
        <topology evidence="1">Multi-pass membrane protein</topology>
    </subcellularLocation>
</comment>
<dbReference type="InterPro" id="IPR059000">
    <property type="entry name" value="ATPase_P-type_domA"/>
</dbReference>
<evidence type="ECO:0000313" key="20">
    <source>
        <dbReference type="EMBL" id="SDG11962.1"/>
    </source>
</evidence>
<dbReference type="InterPro" id="IPR008250">
    <property type="entry name" value="ATPase_P-typ_transduc_dom_A_sf"/>
</dbReference>
<feature type="domain" description="HMA" evidence="19">
    <location>
        <begin position="7"/>
        <end position="73"/>
    </location>
</feature>
<dbReference type="FunFam" id="3.30.70.100:FF:000001">
    <property type="entry name" value="ATPase copper transporting beta"/>
    <property type="match status" value="1"/>
</dbReference>
<dbReference type="FunFam" id="2.70.150.10:FF:000020">
    <property type="entry name" value="Copper-exporting P-type ATPase A"/>
    <property type="match status" value="1"/>
</dbReference>
<dbReference type="GO" id="GO:0140581">
    <property type="term" value="F:P-type monovalent copper transporter activity"/>
    <property type="evidence" value="ECO:0007669"/>
    <property type="project" value="UniProtKB-EC"/>
</dbReference>
<dbReference type="SUPFAM" id="SSF81665">
    <property type="entry name" value="Calcium ATPase, transmembrane domain M"/>
    <property type="match status" value="1"/>
</dbReference>
<evidence type="ECO:0000256" key="15">
    <source>
        <dbReference type="ARBA" id="ARBA00023136"/>
    </source>
</evidence>